<name>A0A0D2I2H9_9BACT</name>
<evidence type="ECO:0000313" key="1">
    <source>
        <dbReference type="EMBL" id="KIX85395.1"/>
    </source>
</evidence>
<dbReference type="AlphaFoldDB" id="A0A0D2I2H9"/>
<gene>
    <name evidence="1" type="ORF">J120_00205</name>
</gene>
<evidence type="ECO:0000313" key="2">
    <source>
        <dbReference type="Proteomes" id="UP000032214"/>
    </source>
</evidence>
<proteinExistence type="predicted"/>
<reference evidence="1 2" key="1">
    <citation type="journal article" date="2013" name="Proc. Natl. Acad. Sci. U.S.A.">
        <title>Candidate phylum TM6 genome recovered from a hospital sink biofilm provides genomic insights into this uncultivated phylum.</title>
        <authorList>
            <person name="McLean J.S."/>
            <person name="Lombardo M.J."/>
            <person name="Badger J.H."/>
            <person name="Edlund A."/>
            <person name="Novotny M."/>
            <person name="Yee-Greenbaum J."/>
            <person name="Vyahhi N."/>
            <person name="Hall A.P."/>
            <person name="Yang Y."/>
            <person name="Dupont C.L."/>
            <person name="Ziegler M.G."/>
            <person name="Chitsaz H."/>
            <person name="Allen A.E."/>
            <person name="Yooseph S."/>
            <person name="Tesler G."/>
            <person name="Pevzner P.A."/>
            <person name="Friedman R.M."/>
            <person name="Nealson K.H."/>
            <person name="Venter J.C."/>
            <person name="Lasken R.S."/>
        </authorList>
    </citation>
    <scope>NUCLEOTIDE SEQUENCE [LARGE SCALE GENOMIC DNA]</scope>
    <source>
        <strain evidence="1 2">TM6SC1</strain>
    </source>
</reference>
<sequence length="67" mass="7934">MRNQETRYNTIFLKKKLCVLQKATLLQHFEKWVQKNTVEYAIIFLAKNAIKKAVQHLSSQPEKNALF</sequence>
<accession>A0A0D2I2H9</accession>
<dbReference type="EMBL" id="ARQD01000001">
    <property type="protein sequence ID" value="KIX85395.1"/>
    <property type="molecule type" value="Genomic_DNA"/>
</dbReference>
<dbReference type="Proteomes" id="UP000032214">
    <property type="component" value="Unassembled WGS sequence"/>
</dbReference>
<comment type="caution">
    <text evidence="1">The sequence shown here is derived from an EMBL/GenBank/DDBJ whole genome shotgun (WGS) entry which is preliminary data.</text>
</comment>
<protein>
    <submittedName>
        <fullName evidence="1">Uncharacterized protein</fullName>
    </submittedName>
</protein>
<keyword evidence="2" id="KW-1185">Reference proteome</keyword>
<organism evidence="1 2">
    <name type="scientific">candidate division TM6 bacterium JCVI TM6SC1</name>
    <dbReference type="NCBI Taxonomy" id="1306947"/>
    <lineage>
        <taxon>Bacteria</taxon>
        <taxon>Candidatus Babelota</taxon>
        <taxon>Vermiphilus</taxon>
    </lineage>
</organism>